<reference evidence="2 3" key="1">
    <citation type="submission" date="2019-05" db="EMBL/GenBank/DDBJ databases">
        <title>Another draft genome of Portunus trituberculatus and its Hox gene families provides insights of decapod evolution.</title>
        <authorList>
            <person name="Jeong J.-H."/>
            <person name="Song I."/>
            <person name="Kim S."/>
            <person name="Choi T."/>
            <person name="Kim D."/>
            <person name="Ryu S."/>
            <person name="Kim W."/>
        </authorList>
    </citation>
    <scope>NUCLEOTIDE SEQUENCE [LARGE SCALE GENOMIC DNA]</scope>
    <source>
        <tissue evidence="2">Muscle</tissue>
    </source>
</reference>
<sequence length="63" mass="6441">MSLLPALGASRRTLATATGRRAPWGHPRAGPRTARETGRDRRAVPGPALPPLSPPGTGGGTCM</sequence>
<protein>
    <submittedName>
        <fullName evidence="2">Uncharacterized protein</fullName>
    </submittedName>
</protein>
<feature type="compositionally biased region" description="Low complexity" evidence="1">
    <location>
        <begin position="1"/>
        <end position="22"/>
    </location>
</feature>
<proteinExistence type="predicted"/>
<name>A0A5B7DUY1_PORTR</name>
<comment type="caution">
    <text evidence="2">The sequence shown here is derived from an EMBL/GenBank/DDBJ whole genome shotgun (WGS) entry which is preliminary data.</text>
</comment>
<organism evidence="2 3">
    <name type="scientific">Portunus trituberculatus</name>
    <name type="common">Swimming crab</name>
    <name type="synonym">Neptunus trituberculatus</name>
    <dbReference type="NCBI Taxonomy" id="210409"/>
    <lineage>
        <taxon>Eukaryota</taxon>
        <taxon>Metazoa</taxon>
        <taxon>Ecdysozoa</taxon>
        <taxon>Arthropoda</taxon>
        <taxon>Crustacea</taxon>
        <taxon>Multicrustacea</taxon>
        <taxon>Malacostraca</taxon>
        <taxon>Eumalacostraca</taxon>
        <taxon>Eucarida</taxon>
        <taxon>Decapoda</taxon>
        <taxon>Pleocyemata</taxon>
        <taxon>Brachyura</taxon>
        <taxon>Eubrachyura</taxon>
        <taxon>Portunoidea</taxon>
        <taxon>Portunidae</taxon>
        <taxon>Portuninae</taxon>
        <taxon>Portunus</taxon>
    </lineage>
</organism>
<dbReference type="AlphaFoldDB" id="A0A5B7DUY1"/>
<accession>A0A5B7DUY1</accession>
<evidence type="ECO:0000256" key="1">
    <source>
        <dbReference type="SAM" id="MobiDB-lite"/>
    </source>
</evidence>
<feature type="compositionally biased region" description="Basic and acidic residues" evidence="1">
    <location>
        <begin position="33"/>
        <end position="43"/>
    </location>
</feature>
<evidence type="ECO:0000313" key="3">
    <source>
        <dbReference type="Proteomes" id="UP000324222"/>
    </source>
</evidence>
<keyword evidence="3" id="KW-1185">Reference proteome</keyword>
<gene>
    <name evidence="2" type="ORF">E2C01_017850</name>
</gene>
<evidence type="ECO:0000313" key="2">
    <source>
        <dbReference type="EMBL" id="MPC24756.1"/>
    </source>
</evidence>
<dbReference type="Proteomes" id="UP000324222">
    <property type="component" value="Unassembled WGS sequence"/>
</dbReference>
<feature type="region of interest" description="Disordered" evidence="1">
    <location>
        <begin position="1"/>
        <end position="63"/>
    </location>
</feature>
<dbReference type="EMBL" id="VSRR010001370">
    <property type="protein sequence ID" value="MPC24756.1"/>
    <property type="molecule type" value="Genomic_DNA"/>
</dbReference>